<proteinExistence type="inferred from homology"/>
<accession>A0A3B4DXP8</accession>
<evidence type="ECO:0000313" key="5">
    <source>
        <dbReference type="Proteomes" id="UP001501920"/>
    </source>
</evidence>
<dbReference type="InterPro" id="IPR036259">
    <property type="entry name" value="MFS_trans_sf"/>
</dbReference>
<dbReference type="GO" id="GO:0090482">
    <property type="term" value="F:vitamin transmembrane transporter activity"/>
    <property type="evidence" value="ECO:0007669"/>
    <property type="project" value="InterPro"/>
</dbReference>
<dbReference type="Pfam" id="PF01770">
    <property type="entry name" value="Folate_carrier"/>
    <property type="match status" value="2"/>
</dbReference>
<reference evidence="4" key="2">
    <citation type="submission" date="2025-08" db="UniProtKB">
        <authorList>
            <consortium name="Ensembl"/>
        </authorList>
    </citation>
    <scope>IDENTIFICATION</scope>
</reference>
<keyword evidence="5" id="KW-1185">Reference proteome</keyword>
<comment type="subcellular location">
    <subcellularLocation>
        <location evidence="1">Membrane</location>
        <topology evidence="1">Multi-pass membrane protein</topology>
    </subcellularLocation>
</comment>
<feature type="transmembrane region" description="Helical" evidence="3">
    <location>
        <begin position="26"/>
        <end position="45"/>
    </location>
</feature>
<reference evidence="4 5" key="1">
    <citation type="submission" date="2020-10" db="EMBL/GenBank/DDBJ databases">
        <title>Pygocentrus nattereri (red-bellied piranha) genome, fPygNat1, primary haplotype.</title>
        <authorList>
            <person name="Myers G."/>
            <person name="Meyer A."/>
            <person name="Karagic N."/>
            <person name="Pippel M."/>
            <person name="Winkler S."/>
            <person name="Tracey A."/>
            <person name="Wood J."/>
            <person name="Formenti G."/>
            <person name="Howe K."/>
            <person name="Fedrigo O."/>
            <person name="Jarvis E.D."/>
        </authorList>
    </citation>
    <scope>NUCLEOTIDE SEQUENCE [LARGE SCALE GENOMIC DNA]</scope>
</reference>
<evidence type="ECO:0000256" key="3">
    <source>
        <dbReference type="SAM" id="Phobius"/>
    </source>
</evidence>
<dbReference type="GO" id="GO:0005886">
    <property type="term" value="C:plasma membrane"/>
    <property type="evidence" value="ECO:0007669"/>
    <property type="project" value="TreeGrafter"/>
</dbReference>
<name>A0A3B4DXP8_PYGNA</name>
<dbReference type="Proteomes" id="UP001501920">
    <property type="component" value="Chromosome 7"/>
</dbReference>
<dbReference type="InterPro" id="IPR002666">
    <property type="entry name" value="Folate_carrier"/>
</dbReference>
<keyword evidence="3" id="KW-0812">Transmembrane</keyword>
<evidence type="ECO:0000313" key="4">
    <source>
        <dbReference type="Ensembl" id="ENSPNAP00000028205.2"/>
    </source>
</evidence>
<keyword evidence="3" id="KW-0472">Membrane</keyword>
<feature type="transmembrane region" description="Helical" evidence="3">
    <location>
        <begin position="101"/>
        <end position="126"/>
    </location>
</feature>
<feature type="transmembrane region" description="Helical" evidence="3">
    <location>
        <begin position="57"/>
        <end position="81"/>
    </location>
</feature>
<dbReference type="PANTHER" id="PTHR10686">
    <property type="entry name" value="FOLATE TRANSPORTER"/>
    <property type="match status" value="1"/>
</dbReference>
<dbReference type="SUPFAM" id="SSF103473">
    <property type="entry name" value="MFS general substrate transporter"/>
    <property type="match status" value="1"/>
</dbReference>
<protein>
    <submittedName>
        <fullName evidence="4">Solute carrier family 19 member 3b</fullName>
    </submittedName>
</protein>
<comment type="similarity">
    <text evidence="2">Belongs to the reduced folate carrier (RFC) transporter (TC 2.A.48) family.</text>
</comment>
<keyword evidence="3" id="KW-1133">Transmembrane helix</keyword>
<sequence length="288" mass="32726">AFRGGRLVSITTTLIMWNVNNYLFPIWTYSYLSVLPVVFLLTDLLRYKPLVVLQGLFLVSNYLLLCFVHKLTAMTFLQFNYGVVTMISPEHYQRATGFIRSAMLTGFTFGPTLGQLLILLAGISYFTVKTITLGLMGTAFNKRCSLANIKVSYSSRRLVYWSVWWAFAPAHYNQVFNYVQLIWDCIEPSSTSTVYNGGVEAVCTLVSKKYRTADDLSTCTCIHSGLHMVSQPTFRSPEAHVINWFVLLFFVYVERFQIATNLSMECYALTFVDGTTLGLDIITQVNRD</sequence>
<dbReference type="PANTHER" id="PTHR10686:SF38">
    <property type="entry name" value="THIAMINE TRANSPORTER 2 ISOFORM X1"/>
    <property type="match status" value="1"/>
</dbReference>
<evidence type="ECO:0000256" key="1">
    <source>
        <dbReference type="ARBA" id="ARBA00004141"/>
    </source>
</evidence>
<dbReference type="GeneTree" id="ENSGT00950000183022"/>
<evidence type="ECO:0000256" key="2">
    <source>
        <dbReference type="ARBA" id="ARBA00005773"/>
    </source>
</evidence>
<dbReference type="AlphaFoldDB" id="A0A3B4DXP8"/>
<dbReference type="Ensembl" id="ENSPNAT00000000581.2">
    <property type="protein sequence ID" value="ENSPNAP00000028205.2"/>
    <property type="gene ID" value="ENSPNAG00000014024.2"/>
</dbReference>
<reference evidence="4" key="3">
    <citation type="submission" date="2025-09" db="UniProtKB">
        <authorList>
            <consortium name="Ensembl"/>
        </authorList>
    </citation>
    <scope>IDENTIFICATION</scope>
</reference>
<organism evidence="4 5">
    <name type="scientific">Pygocentrus nattereri</name>
    <name type="common">Red-bellied piranha</name>
    <dbReference type="NCBI Taxonomy" id="42514"/>
    <lineage>
        <taxon>Eukaryota</taxon>
        <taxon>Metazoa</taxon>
        <taxon>Chordata</taxon>
        <taxon>Craniata</taxon>
        <taxon>Vertebrata</taxon>
        <taxon>Euteleostomi</taxon>
        <taxon>Actinopterygii</taxon>
        <taxon>Neopterygii</taxon>
        <taxon>Teleostei</taxon>
        <taxon>Ostariophysi</taxon>
        <taxon>Characiformes</taxon>
        <taxon>Characoidei</taxon>
        <taxon>Pygocentrus</taxon>
    </lineage>
</organism>